<feature type="chain" id="PRO_5036043235" evidence="1">
    <location>
        <begin position="28"/>
        <end position="60"/>
    </location>
</feature>
<dbReference type="AlphaFoldDB" id="A0A2K2CML5"/>
<dbReference type="Gramene" id="PNT63266">
    <property type="protein sequence ID" value="PNT63266"/>
    <property type="gene ID" value="BRADI_4g13582v3"/>
</dbReference>
<dbReference type="Proteomes" id="UP000008810">
    <property type="component" value="Chromosome 4"/>
</dbReference>
<organism evidence="2">
    <name type="scientific">Brachypodium distachyon</name>
    <name type="common">Purple false brome</name>
    <name type="synonym">Trachynia distachya</name>
    <dbReference type="NCBI Taxonomy" id="15368"/>
    <lineage>
        <taxon>Eukaryota</taxon>
        <taxon>Viridiplantae</taxon>
        <taxon>Streptophyta</taxon>
        <taxon>Embryophyta</taxon>
        <taxon>Tracheophyta</taxon>
        <taxon>Spermatophyta</taxon>
        <taxon>Magnoliopsida</taxon>
        <taxon>Liliopsida</taxon>
        <taxon>Poales</taxon>
        <taxon>Poaceae</taxon>
        <taxon>BOP clade</taxon>
        <taxon>Pooideae</taxon>
        <taxon>Stipodae</taxon>
        <taxon>Brachypodieae</taxon>
        <taxon>Brachypodium</taxon>
    </lineage>
</organism>
<protein>
    <submittedName>
        <fullName evidence="2 3">Uncharacterized protein</fullName>
    </submittedName>
</protein>
<evidence type="ECO:0000313" key="2">
    <source>
        <dbReference type="EMBL" id="PNT63266.1"/>
    </source>
</evidence>
<feature type="signal peptide" evidence="1">
    <location>
        <begin position="1"/>
        <end position="27"/>
    </location>
</feature>
<keyword evidence="4" id="KW-1185">Reference proteome</keyword>
<dbReference type="EnsemblPlants" id="PNT63266">
    <property type="protein sequence ID" value="PNT63266"/>
    <property type="gene ID" value="BRADI_4g13582v3"/>
</dbReference>
<proteinExistence type="predicted"/>
<accession>A0A2K2CML5</accession>
<gene>
    <name evidence="2" type="ORF">BRADI_4g13582v3</name>
</gene>
<dbReference type="EMBL" id="CM000883">
    <property type="protein sequence ID" value="PNT63266.1"/>
    <property type="molecule type" value="Genomic_DNA"/>
</dbReference>
<reference evidence="2 3" key="1">
    <citation type="journal article" date="2010" name="Nature">
        <title>Genome sequencing and analysis of the model grass Brachypodium distachyon.</title>
        <authorList>
            <consortium name="International Brachypodium Initiative"/>
        </authorList>
    </citation>
    <scope>NUCLEOTIDE SEQUENCE [LARGE SCALE GENOMIC DNA]</scope>
    <source>
        <strain evidence="2 3">Bd21</strain>
    </source>
</reference>
<evidence type="ECO:0000313" key="4">
    <source>
        <dbReference type="Proteomes" id="UP000008810"/>
    </source>
</evidence>
<reference evidence="3" key="3">
    <citation type="submission" date="2018-08" db="UniProtKB">
        <authorList>
            <consortium name="EnsemblPlants"/>
        </authorList>
    </citation>
    <scope>IDENTIFICATION</scope>
    <source>
        <strain evidence="3">cv. Bd21</strain>
    </source>
</reference>
<dbReference type="InParanoid" id="A0A2K2CML5"/>
<evidence type="ECO:0000313" key="3">
    <source>
        <dbReference type="EnsemblPlants" id="PNT63266"/>
    </source>
</evidence>
<evidence type="ECO:0000256" key="1">
    <source>
        <dbReference type="SAM" id="SignalP"/>
    </source>
</evidence>
<keyword evidence="1" id="KW-0732">Signal</keyword>
<sequence length="60" mass="6720">MAVALHMTGSRVRTMGSLLCFLVVVQELNNGCCESDIQMTDARPVRRETEVIPQVAGWIW</sequence>
<reference evidence="2" key="2">
    <citation type="submission" date="2017-06" db="EMBL/GenBank/DDBJ databases">
        <title>WGS assembly of Brachypodium distachyon.</title>
        <authorList>
            <consortium name="The International Brachypodium Initiative"/>
            <person name="Lucas S."/>
            <person name="Harmon-Smith M."/>
            <person name="Lail K."/>
            <person name="Tice H."/>
            <person name="Grimwood J."/>
            <person name="Bruce D."/>
            <person name="Barry K."/>
            <person name="Shu S."/>
            <person name="Lindquist E."/>
            <person name="Wang M."/>
            <person name="Pitluck S."/>
            <person name="Vogel J.P."/>
            <person name="Garvin D.F."/>
            <person name="Mockler T.C."/>
            <person name="Schmutz J."/>
            <person name="Rokhsar D."/>
            <person name="Bevan M.W."/>
        </authorList>
    </citation>
    <scope>NUCLEOTIDE SEQUENCE</scope>
    <source>
        <strain evidence="2">Bd21</strain>
    </source>
</reference>
<name>A0A2K2CML5_BRADI</name>